<comment type="caution">
    <text evidence="20">The sequence shown here is derived from an EMBL/GenBank/DDBJ whole genome shotgun (WGS) entry which is preliminary data.</text>
</comment>
<keyword evidence="13 19" id="KW-1133">Transmembrane helix</keyword>
<dbReference type="PANTHER" id="PTHR46382:SF1">
    <property type="entry name" value="PHOSPHATIDATE CYTIDYLYLTRANSFERASE"/>
    <property type="match status" value="1"/>
</dbReference>
<dbReference type="PANTHER" id="PTHR46382">
    <property type="entry name" value="PHOSPHATIDATE CYTIDYLYLTRANSFERASE"/>
    <property type="match status" value="1"/>
</dbReference>
<evidence type="ECO:0000256" key="3">
    <source>
        <dbReference type="ARBA" id="ARBA00005119"/>
    </source>
</evidence>
<reference evidence="20 21" key="1">
    <citation type="submission" date="2020-01" db="EMBL/GenBank/DDBJ databases">
        <title>Genomes assembled from Gulf of Kutch pelagic sediment metagenomes.</title>
        <authorList>
            <person name="Chandrashekar M."/>
            <person name="Mahajan M.S."/>
            <person name="Dave K.J."/>
            <person name="Vatsa P."/>
            <person name="Nathani N.M."/>
        </authorList>
    </citation>
    <scope>NUCLEOTIDE SEQUENCE [LARGE SCALE GENOMIC DNA]</scope>
    <source>
        <strain evidence="20">KS3-K002</strain>
    </source>
</reference>
<dbReference type="PROSITE" id="PS01315">
    <property type="entry name" value="CDS"/>
    <property type="match status" value="1"/>
</dbReference>
<dbReference type="GO" id="GO:0016024">
    <property type="term" value="P:CDP-diacylglycerol biosynthetic process"/>
    <property type="evidence" value="ECO:0007669"/>
    <property type="project" value="TreeGrafter"/>
</dbReference>
<keyword evidence="11 18" id="KW-0812">Transmembrane</keyword>
<feature type="transmembrane region" description="Helical" evidence="19">
    <location>
        <begin position="185"/>
        <end position="201"/>
    </location>
</feature>
<feature type="transmembrane region" description="Helical" evidence="19">
    <location>
        <begin position="24"/>
        <end position="46"/>
    </location>
</feature>
<evidence type="ECO:0000256" key="4">
    <source>
        <dbReference type="ARBA" id="ARBA00005189"/>
    </source>
</evidence>
<evidence type="ECO:0000313" key="21">
    <source>
        <dbReference type="Proteomes" id="UP000702544"/>
    </source>
</evidence>
<dbReference type="Pfam" id="PF01148">
    <property type="entry name" value="CTP_transf_1"/>
    <property type="match status" value="1"/>
</dbReference>
<evidence type="ECO:0000256" key="7">
    <source>
        <dbReference type="ARBA" id="ARBA00019373"/>
    </source>
</evidence>
<organism evidence="20 21">
    <name type="scientific">Candidatus Kutchimonas denitrificans</name>
    <dbReference type="NCBI Taxonomy" id="3056748"/>
    <lineage>
        <taxon>Bacteria</taxon>
        <taxon>Pseudomonadati</taxon>
        <taxon>Gemmatimonadota</taxon>
        <taxon>Gemmatimonadia</taxon>
        <taxon>Candidatus Palauibacterales</taxon>
        <taxon>Candidatus Palauibacteraceae</taxon>
        <taxon>Candidatus Kutchimonas</taxon>
    </lineage>
</organism>
<evidence type="ECO:0000256" key="14">
    <source>
        <dbReference type="ARBA" id="ARBA00023098"/>
    </source>
</evidence>
<evidence type="ECO:0000256" key="8">
    <source>
        <dbReference type="ARBA" id="ARBA00022475"/>
    </source>
</evidence>
<feature type="transmembrane region" description="Helical" evidence="19">
    <location>
        <begin position="144"/>
        <end position="164"/>
    </location>
</feature>
<evidence type="ECO:0000256" key="5">
    <source>
        <dbReference type="ARBA" id="ARBA00010185"/>
    </source>
</evidence>
<dbReference type="Proteomes" id="UP000702544">
    <property type="component" value="Unassembled WGS sequence"/>
</dbReference>
<dbReference type="EC" id="2.7.7.41" evidence="6 18"/>
<evidence type="ECO:0000256" key="6">
    <source>
        <dbReference type="ARBA" id="ARBA00012487"/>
    </source>
</evidence>
<comment type="pathway">
    <text evidence="3 18">Phospholipid metabolism; CDP-diacylglycerol biosynthesis; CDP-diacylglycerol from sn-glycerol 3-phosphate: step 3/3.</text>
</comment>
<dbReference type="GO" id="GO:0005886">
    <property type="term" value="C:plasma membrane"/>
    <property type="evidence" value="ECO:0007669"/>
    <property type="project" value="UniProtKB-SubCell"/>
</dbReference>
<evidence type="ECO:0000256" key="13">
    <source>
        <dbReference type="ARBA" id="ARBA00022989"/>
    </source>
</evidence>
<evidence type="ECO:0000256" key="10">
    <source>
        <dbReference type="ARBA" id="ARBA00022679"/>
    </source>
</evidence>
<evidence type="ECO:0000256" key="11">
    <source>
        <dbReference type="ARBA" id="ARBA00022692"/>
    </source>
</evidence>
<evidence type="ECO:0000256" key="9">
    <source>
        <dbReference type="ARBA" id="ARBA00022516"/>
    </source>
</evidence>
<keyword evidence="14" id="KW-0443">Lipid metabolism</keyword>
<keyword evidence="8" id="KW-1003">Cell membrane</keyword>
<accession>A0AAE4Z9F2</accession>
<keyword evidence="12 18" id="KW-0548">Nucleotidyltransferase</keyword>
<evidence type="ECO:0000256" key="19">
    <source>
        <dbReference type="SAM" id="Phobius"/>
    </source>
</evidence>
<name>A0AAE4Z9F2_9BACT</name>
<keyword evidence="9" id="KW-0444">Lipid biosynthesis</keyword>
<evidence type="ECO:0000313" key="20">
    <source>
        <dbReference type="EMBL" id="NIR76239.1"/>
    </source>
</evidence>
<dbReference type="InterPro" id="IPR000374">
    <property type="entry name" value="PC_trans"/>
</dbReference>
<comment type="subcellular location">
    <subcellularLocation>
        <location evidence="2">Cell membrane</location>
        <topology evidence="2">Multi-pass membrane protein</topology>
    </subcellularLocation>
</comment>
<evidence type="ECO:0000256" key="17">
    <source>
        <dbReference type="ARBA" id="ARBA00023264"/>
    </source>
</evidence>
<feature type="transmembrane region" description="Helical" evidence="19">
    <location>
        <begin position="207"/>
        <end position="230"/>
    </location>
</feature>
<keyword evidence="17" id="KW-1208">Phospholipid metabolism</keyword>
<evidence type="ECO:0000256" key="2">
    <source>
        <dbReference type="ARBA" id="ARBA00004651"/>
    </source>
</evidence>
<dbReference type="EMBL" id="JAACAK010000114">
    <property type="protein sequence ID" value="NIR76239.1"/>
    <property type="molecule type" value="Genomic_DNA"/>
</dbReference>
<evidence type="ECO:0000256" key="12">
    <source>
        <dbReference type="ARBA" id="ARBA00022695"/>
    </source>
</evidence>
<feature type="transmembrane region" description="Helical" evidence="19">
    <location>
        <begin position="83"/>
        <end position="100"/>
    </location>
</feature>
<dbReference type="AlphaFoldDB" id="A0AAE4Z9F2"/>
<evidence type="ECO:0000256" key="1">
    <source>
        <dbReference type="ARBA" id="ARBA00001698"/>
    </source>
</evidence>
<sequence>MAGSGGELAKRVGVALVGIPLTAFLAYLGGYWLASLVAIIAAAAGWEFGRMHVRRGVPAAPWVSGWLALLYVLMAVAIPPGRFVIWAVVLTLAVLAGESIRRPAAAQPGLATVTTAFGAVYTGLLLAFVVWLRALDPLAGTRGAAIVFFPVAITWLGDTAAYFIGKGLGRRPFAPTISPKKTWEGAIAGLVATAAGAVLWLELTDSIVGWTMSVGAAIGFGALVSAAGQAGDLFESRFKRECGVKDSSNLIPGHGGFLDRVDSLLFAFPVTYAYLILVGV</sequence>
<evidence type="ECO:0000256" key="16">
    <source>
        <dbReference type="ARBA" id="ARBA00023209"/>
    </source>
</evidence>
<keyword evidence="15 19" id="KW-0472">Membrane</keyword>
<keyword evidence="10 18" id="KW-0808">Transferase</keyword>
<keyword evidence="16" id="KW-0594">Phospholipid biosynthesis</keyword>
<dbReference type="GO" id="GO:0004605">
    <property type="term" value="F:phosphatidate cytidylyltransferase activity"/>
    <property type="evidence" value="ECO:0007669"/>
    <property type="project" value="UniProtKB-EC"/>
</dbReference>
<gene>
    <name evidence="20" type="ORF">GWO12_14175</name>
</gene>
<comment type="similarity">
    <text evidence="5 18">Belongs to the CDS family.</text>
</comment>
<comment type="catalytic activity">
    <reaction evidence="1 18">
        <text>a 1,2-diacyl-sn-glycero-3-phosphate + CTP + H(+) = a CDP-1,2-diacyl-sn-glycerol + diphosphate</text>
        <dbReference type="Rhea" id="RHEA:16229"/>
        <dbReference type="ChEBI" id="CHEBI:15378"/>
        <dbReference type="ChEBI" id="CHEBI:33019"/>
        <dbReference type="ChEBI" id="CHEBI:37563"/>
        <dbReference type="ChEBI" id="CHEBI:58332"/>
        <dbReference type="ChEBI" id="CHEBI:58608"/>
        <dbReference type="EC" id="2.7.7.41"/>
    </reaction>
</comment>
<evidence type="ECO:0000256" key="18">
    <source>
        <dbReference type="RuleBase" id="RU003938"/>
    </source>
</evidence>
<comment type="pathway">
    <text evidence="4">Lipid metabolism.</text>
</comment>
<feature type="transmembrane region" description="Helical" evidence="19">
    <location>
        <begin position="58"/>
        <end position="77"/>
    </location>
</feature>
<protein>
    <recommendedName>
        <fullName evidence="7 18">Phosphatidate cytidylyltransferase</fullName>
        <ecNumber evidence="6 18">2.7.7.41</ecNumber>
    </recommendedName>
</protein>
<evidence type="ECO:0000256" key="15">
    <source>
        <dbReference type="ARBA" id="ARBA00023136"/>
    </source>
</evidence>
<proteinExistence type="inferred from homology"/>
<feature type="transmembrane region" description="Helical" evidence="19">
    <location>
        <begin position="112"/>
        <end position="132"/>
    </location>
</feature>